<evidence type="ECO:0000313" key="1">
    <source>
        <dbReference type="EMBL" id="SUZ77234.1"/>
    </source>
</evidence>
<organism evidence="1">
    <name type="scientific">marine metagenome</name>
    <dbReference type="NCBI Taxonomy" id="408172"/>
    <lineage>
        <taxon>unclassified sequences</taxon>
        <taxon>metagenomes</taxon>
        <taxon>ecological metagenomes</taxon>
    </lineage>
</organism>
<protein>
    <submittedName>
        <fullName evidence="1">Uncharacterized protein</fullName>
    </submittedName>
</protein>
<name>A0A381QED0_9ZZZZ</name>
<gene>
    <name evidence="1" type="ORF">METZ01_LOCUS30088</name>
</gene>
<accession>A0A381QED0</accession>
<reference evidence="1" key="1">
    <citation type="submission" date="2018-05" db="EMBL/GenBank/DDBJ databases">
        <authorList>
            <person name="Lanie J.A."/>
            <person name="Ng W.-L."/>
            <person name="Kazmierczak K.M."/>
            <person name="Andrzejewski T.M."/>
            <person name="Davidsen T.M."/>
            <person name="Wayne K.J."/>
            <person name="Tettelin H."/>
            <person name="Glass J.I."/>
            <person name="Rusch D."/>
            <person name="Podicherti R."/>
            <person name="Tsui H.-C.T."/>
            <person name="Winkler M.E."/>
        </authorList>
    </citation>
    <scope>NUCLEOTIDE SEQUENCE</scope>
</reference>
<proteinExistence type="predicted"/>
<dbReference type="EMBL" id="UINC01001308">
    <property type="protein sequence ID" value="SUZ77234.1"/>
    <property type="molecule type" value="Genomic_DNA"/>
</dbReference>
<sequence>MMTPFQPSVTARKVSISYAVHKGIQSKCFITVGKAEALLCRD</sequence>
<dbReference type="AlphaFoldDB" id="A0A381QED0"/>